<evidence type="ECO:0000256" key="2">
    <source>
        <dbReference type="ARBA" id="ARBA00005543"/>
    </source>
</evidence>
<evidence type="ECO:0000313" key="9">
    <source>
        <dbReference type="EMBL" id="KAF9019508.1"/>
    </source>
</evidence>
<dbReference type="AlphaFoldDB" id="A0A9P5P3B6"/>
<feature type="region of interest" description="Disordered" evidence="7">
    <location>
        <begin position="144"/>
        <end position="171"/>
    </location>
</feature>
<dbReference type="Gene3D" id="3.90.1200.10">
    <property type="match status" value="1"/>
</dbReference>
<feature type="non-terminal residue" evidence="9">
    <location>
        <position position="1"/>
    </location>
</feature>
<protein>
    <recommendedName>
        <fullName evidence="3">Altered inheritance of mitochondria protein 9, mitochondrial</fullName>
    </recommendedName>
    <alternativeName>
        <fullName evidence="6">Found in mitochondrial proteome protein 29</fullName>
    </alternativeName>
</protein>
<evidence type="ECO:0000256" key="5">
    <source>
        <dbReference type="ARBA" id="ARBA00023128"/>
    </source>
</evidence>
<keyword evidence="5" id="KW-0496">Mitochondrion</keyword>
<keyword evidence="9" id="KW-0418">Kinase</keyword>
<comment type="subcellular location">
    <subcellularLocation>
        <location evidence="1">Mitochondrion</location>
    </subcellularLocation>
</comment>
<keyword evidence="10" id="KW-1185">Reference proteome</keyword>
<dbReference type="SUPFAM" id="SSF56112">
    <property type="entry name" value="Protein kinase-like (PK-like)"/>
    <property type="match status" value="1"/>
</dbReference>
<proteinExistence type="inferred from homology"/>
<keyword evidence="4" id="KW-0809">Transit peptide</keyword>
<gene>
    <name evidence="9" type="ORF">BDP27DRAFT_1471103</name>
</gene>
<dbReference type="InterPro" id="IPR002575">
    <property type="entry name" value="Aminoglycoside_PTrfase"/>
</dbReference>
<keyword evidence="9" id="KW-0808">Transferase</keyword>
<reference evidence="9" key="1">
    <citation type="submission" date="2020-11" db="EMBL/GenBank/DDBJ databases">
        <authorList>
            <consortium name="DOE Joint Genome Institute"/>
            <person name="Ahrendt S."/>
            <person name="Riley R."/>
            <person name="Andreopoulos W."/>
            <person name="Labutti K."/>
            <person name="Pangilinan J."/>
            <person name="Ruiz-Duenas F.J."/>
            <person name="Barrasa J.M."/>
            <person name="Sanchez-Garcia M."/>
            <person name="Camarero S."/>
            <person name="Miyauchi S."/>
            <person name="Serrano A."/>
            <person name="Linde D."/>
            <person name="Babiker R."/>
            <person name="Drula E."/>
            <person name="Ayuso-Fernandez I."/>
            <person name="Pacheco R."/>
            <person name="Padilla G."/>
            <person name="Ferreira P."/>
            <person name="Barriuso J."/>
            <person name="Kellner H."/>
            <person name="Castanera R."/>
            <person name="Alfaro M."/>
            <person name="Ramirez L."/>
            <person name="Pisabarro A.G."/>
            <person name="Kuo A."/>
            <person name="Tritt A."/>
            <person name="Lipzen A."/>
            <person name="He G."/>
            <person name="Yan M."/>
            <person name="Ng V."/>
            <person name="Cullen D."/>
            <person name="Martin F."/>
            <person name="Rosso M.-N."/>
            <person name="Henrissat B."/>
            <person name="Hibbett D."/>
            <person name="Martinez A.T."/>
            <person name="Grigoriev I.V."/>
        </authorList>
    </citation>
    <scope>NUCLEOTIDE SEQUENCE</scope>
    <source>
        <strain evidence="9">AH 40177</strain>
    </source>
</reference>
<evidence type="ECO:0000256" key="3">
    <source>
        <dbReference type="ARBA" id="ARBA00016197"/>
    </source>
</evidence>
<dbReference type="InterPro" id="IPR051035">
    <property type="entry name" value="Mito_inheritance_9"/>
</dbReference>
<dbReference type="Proteomes" id="UP000772434">
    <property type="component" value="Unassembled WGS sequence"/>
</dbReference>
<dbReference type="OrthoDB" id="2831558at2759"/>
<name>A0A9P5P3B6_9AGAR</name>
<comment type="similarity">
    <text evidence="2">Belongs to the AIM9 family.</text>
</comment>
<evidence type="ECO:0000256" key="4">
    <source>
        <dbReference type="ARBA" id="ARBA00022946"/>
    </source>
</evidence>
<evidence type="ECO:0000259" key="8">
    <source>
        <dbReference type="Pfam" id="PF01636"/>
    </source>
</evidence>
<feature type="non-terminal residue" evidence="9">
    <location>
        <position position="482"/>
    </location>
</feature>
<comment type="caution">
    <text evidence="9">The sequence shown here is derived from an EMBL/GenBank/DDBJ whole genome shotgun (WGS) entry which is preliminary data.</text>
</comment>
<dbReference type="PANTHER" id="PTHR36091:SF1">
    <property type="entry name" value="ALTERED INHERITANCE OF MITOCHONDRIA PROTEIN 9, MITOCHONDRIAL"/>
    <property type="match status" value="1"/>
</dbReference>
<organism evidence="9 10">
    <name type="scientific">Rhodocollybia butyracea</name>
    <dbReference type="NCBI Taxonomy" id="206335"/>
    <lineage>
        <taxon>Eukaryota</taxon>
        <taxon>Fungi</taxon>
        <taxon>Dikarya</taxon>
        <taxon>Basidiomycota</taxon>
        <taxon>Agaricomycotina</taxon>
        <taxon>Agaricomycetes</taxon>
        <taxon>Agaricomycetidae</taxon>
        <taxon>Agaricales</taxon>
        <taxon>Marasmiineae</taxon>
        <taxon>Omphalotaceae</taxon>
        <taxon>Rhodocollybia</taxon>
    </lineage>
</organism>
<dbReference type="Pfam" id="PF01636">
    <property type="entry name" value="APH"/>
    <property type="match status" value="1"/>
</dbReference>
<evidence type="ECO:0000256" key="1">
    <source>
        <dbReference type="ARBA" id="ARBA00004173"/>
    </source>
</evidence>
<dbReference type="GO" id="GO:0005739">
    <property type="term" value="C:mitochondrion"/>
    <property type="evidence" value="ECO:0007669"/>
    <property type="project" value="UniProtKB-SubCell"/>
</dbReference>
<feature type="domain" description="Aminoglycoside phosphotransferase" evidence="8">
    <location>
        <begin position="64"/>
        <end position="300"/>
    </location>
</feature>
<feature type="compositionally biased region" description="Basic and acidic residues" evidence="7">
    <location>
        <begin position="161"/>
        <end position="171"/>
    </location>
</feature>
<evidence type="ECO:0000313" key="10">
    <source>
        <dbReference type="Proteomes" id="UP000772434"/>
    </source>
</evidence>
<dbReference type="GO" id="GO:0016301">
    <property type="term" value="F:kinase activity"/>
    <property type="evidence" value="ECO:0007669"/>
    <property type="project" value="UniProtKB-KW"/>
</dbReference>
<dbReference type="InterPro" id="IPR011009">
    <property type="entry name" value="Kinase-like_dom_sf"/>
</dbReference>
<evidence type="ECO:0000256" key="7">
    <source>
        <dbReference type="SAM" id="MobiDB-lite"/>
    </source>
</evidence>
<evidence type="ECO:0000256" key="6">
    <source>
        <dbReference type="ARBA" id="ARBA00031849"/>
    </source>
</evidence>
<sequence length="482" mass="54937">ELSARTSSFNADSLKQVAAKAIGAQRCTRLAKTHEGSFNKIFCLDFDNGAEVIAKIPCQLWGPPKLATASEVATMDYARTVLNLSVPKVIAWNSDSACKVGSEYIIMEKAIGTELYHTWRTKTDFKETVRDIIKVDQKFASHRQRKDVSPELQSRPLYAADSEHAGESGSERFRIGPFTDWALWRGTHASVNTFCGPCTWTDMMSYVRSTVEHHQQWIRNYAIPRKTTDPFYTEKDDNLPQSHIELLDRFVAVLPHILPSPELCVSVFWHADLHASNVFVADAPGVPHITSIIDWQNMHVLPTPMQIGHAAFDERIEVSDDKVLPQYPPDLNTLPSSEKASLKVDWAVAGQQKHYELLFVGPPIHEFSRTWFQGLHRLRRSLIQIQTEWEFLAPGVDYPTARFSESEIAAHEEQYQLRMKYEENVAKLEKALELDADGWVSNEKYKKTLKLSEWLRTDWDAEEMGGPYPFQDGGKSWLLLEC</sequence>
<dbReference type="PANTHER" id="PTHR36091">
    <property type="entry name" value="ALTERED INHERITANCE OF MITOCHONDRIA PROTEIN 9, MITOCHONDRIAL"/>
    <property type="match status" value="1"/>
</dbReference>
<accession>A0A9P5P3B6</accession>
<dbReference type="EMBL" id="JADNRY010001212">
    <property type="protein sequence ID" value="KAF9019508.1"/>
    <property type="molecule type" value="Genomic_DNA"/>
</dbReference>